<dbReference type="RefSeq" id="WP_241413676.1">
    <property type="nucleotide sequence ID" value="NZ_JAKZGO010000014.1"/>
</dbReference>
<evidence type="ECO:0008006" key="3">
    <source>
        <dbReference type="Google" id="ProtNLM"/>
    </source>
</evidence>
<dbReference type="EMBL" id="JAKZGO010000014">
    <property type="protein sequence ID" value="MCH7414875.1"/>
    <property type="molecule type" value="Genomic_DNA"/>
</dbReference>
<name>A0ABS9VEK4_9BACT</name>
<accession>A0ABS9VEK4</accession>
<gene>
    <name evidence="1" type="ORF">MM213_15350</name>
</gene>
<dbReference type="Proteomes" id="UP001165430">
    <property type="component" value="Unassembled WGS sequence"/>
</dbReference>
<protein>
    <recommendedName>
        <fullName evidence="3">Outer membrane protein beta-barrel domain-containing protein</fullName>
    </recommendedName>
</protein>
<dbReference type="InterPro" id="IPR011250">
    <property type="entry name" value="OMP/PagP_B-barrel"/>
</dbReference>
<sequence length="225" mass="25970">MRHILFTLAFFVLWSSSLAQVEKGLWFISGQVNLDLNNTERSDIIYNSGSNYESSQFTHAIDFSPRMGYMLSNHWLIGADINLGKLKYSSDQFHIGSSPSNIKQWIDSYGFGLFTRRFFDMDENLQIFAEGRIGYYWLEERSGVNSSQIQTNRTLENYGGHLSVGLHYWMLPNLSLEINTRFLSVSNQEIDFPEIDSRPIPIKEINRGLRFSFGQSIGIGFNFIF</sequence>
<keyword evidence="2" id="KW-1185">Reference proteome</keyword>
<evidence type="ECO:0000313" key="1">
    <source>
        <dbReference type="EMBL" id="MCH7414875.1"/>
    </source>
</evidence>
<proteinExistence type="predicted"/>
<reference evidence="1" key="1">
    <citation type="submission" date="2022-03" db="EMBL/GenBank/DDBJ databases">
        <title>De novo assembled genomes of Belliella spp. (Cyclobacteriaceae) strains.</title>
        <authorList>
            <person name="Szabo A."/>
            <person name="Korponai K."/>
            <person name="Felfoldi T."/>
        </authorList>
    </citation>
    <scope>NUCLEOTIDE SEQUENCE</scope>
    <source>
        <strain evidence="1">DSM 111903</strain>
    </source>
</reference>
<dbReference type="SUPFAM" id="SSF56925">
    <property type="entry name" value="OMPA-like"/>
    <property type="match status" value="1"/>
</dbReference>
<organism evidence="1 2">
    <name type="scientific">Belliella alkalica</name>
    <dbReference type="NCBI Taxonomy" id="1730871"/>
    <lineage>
        <taxon>Bacteria</taxon>
        <taxon>Pseudomonadati</taxon>
        <taxon>Bacteroidota</taxon>
        <taxon>Cytophagia</taxon>
        <taxon>Cytophagales</taxon>
        <taxon>Cyclobacteriaceae</taxon>
        <taxon>Belliella</taxon>
    </lineage>
</organism>
<evidence type="ECO:0000313" key="2">
    <source>
        <dbReference type="Proteomes" id="UP001165430"/>
    </source>
</evidence>
<dbReference type="Gene3D" id="2.40.160.20">
    <property type="match status" value="1"/>
</dbReference>
<comment type="caution">
    <text evidence="1">The sequence shown here is derived from an EMBL/GenBank/DDBJ whole genome shotgun (WGS) entry which is preliminary data.</text>
</comment>